<evidence type="ECO:0000313" key="5">
    <source>
        <dbReference type="EMBL" id="EDO47190.1"/>
    </source>
</evidence>
<dbReference type="OMA" id="FACNIAW"/>
<feature type="chain" id="PRO_5005121862" description="Carboxylic ester hydrolase" evidence="3">
    <location>
        <begin position="22"/>
        <end position="582"/>
    </location>
</feature>
<dbReference type="InterPro" id="IPR002018">
    <property type="entry name" value="CarbesteraseB"/>
</dbReference>
<dbReference type="PANTHER" id="PTHR43903">
    <property type="entry name" value="NEUROLIGIN"/>
    <property type="match status" value="1"/>
</dbReference>
<dbReference type="Pfam" id="PF00135">
    <property type="entry name" value="COesterase"/>
    <property type="match status" value="1"/>
</dbReference>
<dbReference type="ESTHER" id="nemve-a7rn08">
    <property type="family name" value="Carb_B_Root"/>
</dbReference>
<keyword evidence="3" id="KW-0732">Signal</keyword>
<name>A7RN08_NEMVE</name>
<dbReference type="EC" id="3.1.1.-" evidence="3"/>
<dbReference type="FunFam" id="3.40.50.1820:FF:000128">
    <property type="entry name" value="Carboxylic ester hydrolase"/>
    <property type="match status" value="1"/>
</dbReference>
<dbReference type="PROSITE" id="PS00122">
    <property type="entry name" value="CARBOXYLESTERASE_B_1"/>
    <property type="match status" value="1"/>
</dbReference>
<dbReference type="FunCoup" id="A7RN08">
    <property type="interactions" value="104"/>
</dbReference>
<dbReference type="SMR" id="A7RN08"/>
<dbReference type="InterPro" id="IPR051093">
    <property type="entry name" value="Neuroligin/BSAL"/>
</dbReference>
<accession>A7RN08</accession>
<dbReference type="SUPFAM" id="SSF53474">
    <property type="entry name" value="alpha/beta-Hydrolases"/>
    <property type="match status" value="1"/>
</dbReference>
<feature type="signal peptide" evidence="3">
    <location>
        <begin position="1"/>
        <end position="21"/>
    </location>
</feature>
<evidence type="ECO:0000313" key="6">
    <source>
        <dbReference type="Proteomes" id="UP000001593"/>
    </source>
</evidence>
<protein>
    <recommendedName>
        <fullName evidence="3">Carboxylic ester hydrolase</fullName>
        <ecNumber evidence="3">3.1.1.-</ecNumber>
    </recommendedName>
</protein>
<proteinExistence type="inferred from homology"/>
<dbReference type="Proteomes" id="UP000001593">
    <property type="component" value="Unassembled WGS sequence"/>
</dbReference>
<evidence type="ECO:0000256" key="2">
    <source>
        <dbReference type="ARBA" id="ARBA00022801"/>
    </source>
</evidence>
<organism evidence="5 6">
    <name type="scientific">Nematostella vectensis</name>
    <name type="common">Starlet sea anemone</name>
    <dbReference type="NCBI Taxonomy" id="45351"/>
    <lineage>
        <taxon>Eukaryota</taxon>
        <taxon>Metazoa</taxon>
        <taxon>Cnidaria</taxon>
        <taxon>Anthozoa</taxon>
        <taxon>Hexacorallia</taxon>
        <taxon>Actiniaria</taxon>
        <taxon>Edwardsiidae</taxon>
        <taxon>Nematostella</taxon>
    </lineage>
</organism>
<evidence type="ECO:0000256" key="1">
    <source>
        <dbReference type="ARBA" id="ARBA00005964"/>
    </source>
</evidence>
<keyword evidence="2 3" id="KW-0378">Hydrolase</keyword>
<dbReference type="PhylomeDB" id="A7RN08"/>
<dbReference type="HOGENOM" id="CLU_006586_13_0_1"/>
<dbReference type="InterPro" id="IPR029058">
    <property type="entry name" value="AB_hydrolase_fold"/>
</dbReference>
<dbReference type="InParanoid" id="A7RN08"/>
<dbReference type="GO" id="GO:0016787">
    <property type="term" value="F:hydrolase activity"/>
    <property type="evidence" value="ECO:0007669"/>
    <property type="project" value="UniProtKB-KW"/>
</dbReference>
<evidence type="ECO:0000259" key="4">
    <source>
        <dbReference type="Pfam" id="PF00135"/>
    </source>
</evidence>
<dbReference type="EMBL" id="DS469521">
    <property type="protein sequence ID" value="EDO47190.1"/>
    <property type="molecule type" value="Genomic_DNA"/>
</dbReference>
<gene>
    <name evidence="5" type="ORF">NEMVEDRAFT_v1g160761</name>
</gene>
<evidence type="ECO:0000256" key="3">
    <source>
        <dbReference type="RuleBase" id="RU361235"/>
    </source>
</evidence>
<dbReference type="STRING" id="45351.A7RN08"/>
<feature type="domain" description="Carboxylesterase type B" evidence="4">
    <location>
        <begin position="26"/>
        <end position="533"/>
    </location>
</feature>
<sequence>MAFACNIAWLLLVSLLQQVFSIEFAPVVDTTNGPVRGLTVTLPTGHAVRRYMGIPFAKAERFKAPVDPTPWTSTRDAFVNGKMCPQDLTEYMEQFTTNDMSEDCLNLDMFVPNNTAAGAMKSVMVWIYGGAFVSGANRLYDGSVISGEGDVIVVVVNYRVGIFGFLATGKNGVTGNYGMLDQVKSLQWVRGNINKFGGDAGKVTIFGESAGGASVGLLMLSPLANGLFRSAIPQSGNAAGHWVASEYSYAAKVASAFGKASGCTDLDNIVKCLEPKNFTQILDAAKAIPVIGDGHISPVIDGNFLPDSPITLLKEGKFNKVDVMIGTTNDDGTVFLPPSSPQRTNADRGAGSANYHSALSLPTANQSNETTAAIIYRYTNWANVNDPAGNRSVSLRMYINMMTDAMFTAPAALSASGFLAKGCATYLYEFEHRGALGFDGHPIPSWQRAYHGAEIQFLFGMALVSNVTDPVEANFTRDVIQRWTNFAKSGNPNNPDQPSFAWPAYDAGSQHYLRLKPSPSSAQHLRADHMAFWNVLIPELIASERSTVVPPACPPRSGATHDVAPIRMVLLWFIILAFMLSK</sequence>
<reference evidence="5 6" key="1">
    <citation type="journal article" date="2007" name="Science">
        <title>Sea anemone genome reveals ancestral eumetazoan gene repertoire and genomic organization.</title>
        <authorList>
            <person name="Putnam N.H."/>
            <person name="Srivastava M."/>
            <person name="Hellsten U."/>
            <person name="Dirks B."/>
            <person name="Chapman J."/>
            <person name="Salamov A."/>
            <person name="Terry A."/>
            <person name="Shapiro H."/>
            <person name="Lindquist E."/>
            <person name="Kapitonov V.V."/>
            <person name="Jurka J."/>
            <person name="Genikhovich G."/>
            <person name="Grigoriev I.V."/>
            <person name="Lucas S.M."/>
            <person name="Steele R.E."/>
            <person name="Finnerty J.R."/>
            <person name="Technau U."/>
            <person name="Martindale M.Q."/>
            <person name="Rokhsar D.S."/>
        </authorList>
    </citation>
    <scope>NUCLEOTIDE SEQUENCE [LARGE SCALE GENOMIC DNA]</scope>
    <source>
        <strain evidence="6">CH2 X CH6</strain>
    </source>
</reference>
<dbReference type="eggNOG" id="KOG1516">
    <property type="taxonomic scope" value="Eukaryota"/>
</dbReference>
<keyword evidence="6" id="KW-1185">Reference proteome</keyword>
<dbReference type="AlphaFoldDB" id="A7RN08"/>
<dbReference type="Gene3D" id="3.40.50.1820">
    <property type="entry name" value="alpha/beta hydrolase"/>
    <property type="match status" value="1"/>
</dbReference>
<comment type="similarity">
    <text evidence="1 3">Belongs to the type-B carboxylesterase/lipase family.</text>
</comment>
<dbReference type="InterPro" id="IPR019826">
    <property type="entry name" value="Carboxylesterase_B_AS"/>
</dbReference>